<feature type="region of interest" description="Disordered" evidence="1">
    <location>
        <begin position="55"/>
        <end position="104"/>
    </location>
</feature>
<feature type="compositionally biased region" description="Polar residues" evidence="1">
    <location>
        <begin position="55"/>
        <end position="84"/>
    </location>
</feature>
<dbReference type="RefSeq" id="WP_206902151.1">
    <property type="nucleotide sequence ID" value="NZ_JAFLVT010000001.1"/>
</dbReference>
<reference evidence="3 4" key="1">
    <citation type="submission" date="2021-03" db="EMBL/GenBank/DDBJ databases">
        <title>Enterococcal diversity collection.</title>
        <authorList>
            <person name="Gilmore M.S."/>
            <person name="Schwartzman J."/>
            <person name="Van Tyne D."/>
            <person name="Martin M."/>
            <person name="Earl A.M."/>
            <person name="Manson A.L."/>
            <person name="Straub T."/>
            <person name="Salamzade R."/>
            <person name="Saavedra J."/>
            <person name="Lebreton F."/>
            <person name="Prichula J."/>
            <person name="Schaufler K."/>
            <person name="Gaca A."/>
            <person name="Sgardioli B."/>
            <person name="Wagenaar J."/>
            <person name="Strong T."/>
        </authorList>
    </citation>
    <scope>NUCLEOTIDE SEQUENCE [LARGE SCALE GENOMIC DNA]</scope>
    <source>
        <strain evidence="3 4">MJM12</strain>
    </source>
</reference>
<proteinExistence type="predicted"/>
<dbReference type="EMBL" id="JAFLVT010000001">
    <property type="protein sequence ID" value="MBO0447937.1"/>
    <property type="molecule type" value="Genomic_DNA"/>
</dbReference>
<name>A0ABS3H3B0_9ENTE</name>
<keyword evidence="4" id="KW-1185">Reference proteome</keyword>
<gene>
    <name evidence="3" type="ORF">JZO76_00140</name>
</gene>
<dbReference type="InterPro" id="IPR018925">
    <property type="entry name" value="XtmA-like_N"/>
</dbReference>
<comment type="caution">
    <text evidence="3">The sequence shown here is derived from an EMBL/GenBank/DDBJ whole genome shotgun (WGS) entry which is preliminary data.</text>
</comment>
<organism evidence="3 4">
    <name type="scientific">Candidatus Enterococcus myersii</name>
    <dbReference type="NCBI Taxonomy" id="2815322"/>
    <lineage>
        <taxon>Bacteria</taxon>
        <taxon>Bacillati</taxon>
        <taxon>Bacillota</taxon>
        <taxon>Bacilli</taxon>
        <taxon>Lactobacillales</taxon>
        <taxon>Enterococcaceae</taxon>
        <taxon>Enterococcus</taxon>
    </lineage>
</organism>
<evidence type="ECO:0000313" key="3">
    <source>
        <dbReference type="EMBL" id="MBO0447937.1"/>
    </source>
</evidence>
<dbReference type="NCBIfam" id="NF040601">
    <property type="entry name" value="TerS_not_xtmA"/>
    <property type="match status" value="1"/>
</dbReference>
<protein>
    <submittedName>
        <fullName evidence="3">Small subunit of terminase</fullName>
    </submittedName>
</protein>
<evidence type="ECO:0000259" key="2">
    <source>
        <dbReference type="Pfam" id="PF10668"/>
    </source>
</evidence>
<dbReference type="Pfam" id="PF10668">
    <property type="entry name" value="Phage_terminase"/>
    <property type="match status" value="1"/>
</dbReference>
<evidence type="ECO:0000313" key="4">
    <source>
        <dbReference type="Proteomes" id="UP000664256"/>
    </source>
</evidence>
<feature type="domain" description="PBSX phage terminase small subunit-like N-terminal" evidence="2">
    <location>
        <begin position="1"/>
        <end position="66"/>
    </location>
</feature>
<dbReference type="Proteomes" id="UP000664256">
    <property type="component" value="Unassembled WGS sequence"/>
</dbReference>
<sequence length="282" mass="31467">MSRQRDPRRDQALEIFIERNGEVSNRELASFLSVPEKTISAWKSKDKWKNNLNGVLQSNERSAPKNKGSTSNKGGAPVGNQNAVGNKGNAKASAPAGNKNAVTTGEHESIFLETMSDDEKDLYSTMSEDPFFVMTEEVRLLKIRQLRMMKRIQKAEAGLNESELEYLQELRGRTAIMESTKQKGNTELVLTEVKERKTRKIDDVLRIEDALTRVSGQLQKAIKQLEEIALNKRRLVLIEAQTDHTKAQTTKALINKDGDENDGGTVINIIDDITAQEGEANG</sequence>
<accession>A0ABS3H3B0</accession>
<evidence type="ECO:0000256" key="1">
    <source>
        <dbReference type="SAM" id="MobiDB-lite"/>
    </source>
</evidence>